<keyword evidence="3" id="KW-1185">Reference proteome</keyword>
<gene>
    <name evidence="2" type="ORF">DSCA_54360</name>
</gene>
<dbReference type="KEGG" id="dalk:DSCA_54360"/>
<evidence type="ECO:0000313" key="2">
    <source>
        <dbReference type="EMBL" id="BBO71506.1"/>
    </source>
</evidence>
<keyword evidence="1" id="KW-0732">Signal</keyword>
<dbReference type="RefSeq" id="WP_155319329.1">
    <property type="nucleotide sequence ID" value="NZ_AP021874.1"/>
</dbReference>
<dbReference type="Proteomes" id="UP000427906">
    <property type="component" value="Chromosome"/>
</dbReference>
<evidence type="ECO:0000256" key="1">
    <source>
        <dbReference type="SAM" id="SignalP"/>
    </source>
</evidence>
<protein>
    <recommendedName>
        <fullName evidence="4">TIGR03790 family protein</fullName>
    </recommendedName>
</protein>
<dbReference type="OrthoDB" id="9771443at2"/>
<organism evidence="2 3">
    <name type="scientific">Desulfosarcina alkanivorans</name>
    <dbReference type="NCBI Taxonomy" id="571177"/>
    <lineage>
        <taxon>Bacteria</taxon>
        <taxon>Pseudomonadati</taxon>
        <taxon>Thermodesulfobacteriota</taxon>
        <taxon>Desulfobacteria</taxon>
        <taxon>Desulfobacterales</taxon>
        <taxon>Desulfosarcinaceae</taxon>
        <taxon>Desulfosarcina</taxon>
    </lineage>
</organism>
<feature type="chain" id="PRO_5024408761" description="TIGR03790 family protein" evidence="1">
    <location>
        <begin position="30"/>
        <end position="413"/>
    </location>
</feature>
<dbReference type="NCBIfam" id="TIGR03790">
    <property type="entry name" value="TIGR03790 family protein"/>
    <property type="match status" value="1"/>
</dbReference>
<evidence type="ECO:0000313" key="3">
    <source>
        <dbReference type="Proteomes" id="UP000427906"/>
    </source>
</evidence>
<accession>A0A5K7YQH5</accession>
<reference evidence="2 3" key="1">
    <citation type="submission" date="2019-11" db="EMBL/GenBank/DDBJ databases">
        <title>Comparative genomics of hydrocarbon-degrading Desulfosarcina strains.</title>
        <authorList>
            <person name="Watanabe M."/>
            <person name="Kojima H."/>
            <person name="Fukui M."/>
        </authorList>
    </citation>
    <scope>NUCLEOTIDE SEQUENCE [LARGE SCALE GENOMIC DNA]</scope>
    <source>
        <strain evidence="2 3">PL12</strain>
    </source>
</reference>
<dbReference type="EMBL" id="AP021874">
    <property type="protein sequence ID" value="BBO71506.1"/>
    <property type="molecule type" value="Genomic_DNA"/>
</dbReference>
<name>A0A5K7YQH5_9BACT</name>
<feature type="signal peptide" evidence="1">
    <location>
        <begin position="1"/>
        <end position="29"/>
    </location>
</feature>
<proteinExistence type="predicted"/>
<evidence type="ECO:0008006" key="4">
    <source>
        <dbReference type="Google" id="ProtNLM"/>
    </source>
</evidence>
<dbReference type="InterPro" id="IPR022265">
    <property type="entry name" value="CHP03790"/>
</dbReference>
<dbReference type="AlphaFoldDB" id="A0A5K7YQH5"/>
<sequence>MEQIRYRRQVMFALCFFLLIPMAPRAAQALEPGEVLIIANQQSPKGVALARYYATKRNIPDRNLLLLDLPVAEVCSRDAYDHRIAAPVRAFLKTVEPAWGIRCLVLTYGMPLKVAPADQDGAQTASALKEREAVLERLTGGRHETGGAGSPSALSEELADVRRRLHQQKIATDQWASVDSELAIVRALDAPVGGWVENPFYIGFRKRPASIAREDVLMVSRLDGPTAASVKRIIDDAVLVEKTGLSGTAYFDARWPADPSPATSAYRIYDRSIHQAARQVKGRMPVMVDDADTLFQPGQCPDAALYCGWYSLATYVDAFDWQPGAVGFHIASSECTTLKKENSQVWCKRMIEKGACATIGPVGEPYLQAFPMPEVFFGFLSEGVLSLAECYMVSLPYLSWKMVLIGDPLYRPF</sequence>